<dbReference type="AlphaFoldDB" id="A0A2P2R252"/>
<organism evidence="1">
    <name type="scientific">Rhizophora mucronata</name>
    <name type="common">Asiatic mangrove</name>
    <dbReference type="NCBI Taxonomy" id="61149"/>
    <lineage>
        <taxon>Eukaryota</taxon>
        <taxon>Viridiplantae</taxon>
        <taxon>Streptophyta</taxon>
        <taxon>Embryophyta</taxon>
        <taxon>Tracheophyta</taxon>
        <taxon>Spermatophyta</taxon>
        <taxon>Magnoliopsida</taxon>
        <taxon>eudicotyledons</taxon>
        <taxon>Gunneridae</taxon>
        <taxon>Pentapetalae</taxon>
        <taxon>rosids</taxon>
        <taxon>fabids</taxon>
        <taxon>Malpighiales</taxon>
        <taxon>Rhizophoraceae</taxon>
        <taxon>Rhizophora</taxon>
    </lineage>
</organism>
<evidence type="ECO:0000313" key="1">
    <source>
        <dbReference type="EMBL" id="MBX73257.1"/>
    </source>
</evidence>
<dbReference type="EMBL" id="GGEC01092773">
    <property type="protein sequence ID" value="MBX73257.1"/>
    <property type="molecule type" value="Transcribed_RNA"/>
</dbReference>
<name>A0A2P2R252_RHIMU</name>
<proteinExistence type="predicted"/>
<reference evidence="1" key="1">
    <citation type="submission" date="2018-02" db="EMBL/GenBank/DDBJ databases">
        <title>Rhizophora mucronata_Transcriptome.</title>
        <authorList>
            <person name="Meera S.P."/>
            <person name="Sreeshan A."/>
            <person name="Augustine A."/>
        </authorList>
    </citation>
    <scope>NUCLEOTIDE SEQUENCE</scope>
    <source>
        <tissue evidence="1">Leaf</tissue>
    </source>
</reference>
<accession>A0A2P2R252</accession>
<sequence length="38" mass="4433">MIESFTVMLDTQARELWIPRLPMLLANSKKTSDYGVYN</sequence>
<protein>
    <submittedName>
        <fullName evidence="1">Uncharacterized protein</fullName>
    </submittedName>
</protein>